<dbReference type="STRING" id="410764.GA0061103_4309"/>
<dbReference type="InterPro" id="IPR018310">
    <property type="entry name" value="Put_endonuclease_Z1-dom"/>
</dbReference>
<name>A0A1C3VSL4_9HYPH</name>
<dbReference type="AlphaFoldDB" id="A0A1C3VSL4"/>
<dbReference type="EMBL" id="FMAG01000003">
    <property type="protein sequence ID" value="SCB30709.1"/>
    <property type="molecule type" value="Genomic_DNA"/>
</dbReference>
<protein>
    <submittedName>
        <fullName evidence="3">Z1 domain-containing protein</fullName>
    </submittedName>
</protein>
<gene>
    <name evidence="3" type="ORF">GA0061103_4309</name>
</gene>
<dbReference type="RefSeq" id="WP_167376584.1">
    <property type="nucleotide sequence ID" value="NZ_FMAG01000003.1"/>
</dbReference>
<dbReference type="Proteomes" id="UP000199101">
    <property type="component" value="Unassembled WGS sequence"/>
</dbReference>
<accession>A0A1C3VSL4</accession>
<proteinExistence type="predicted"/>
<sequence>MPVNPHFQSELVQMAQLRLSQRAGDTPITRQEIGETIDRLLAAFPEWREETSRDAATAHLEMIFSTFIGNASILLAEDGHVPWLNDRQESITWRYWERYRALLIRQQLPQPAINFLNRITDRILELCGNPAEKGKFDRRGMVVGDVQSGKTGNYTGLICKAADAGYKVIIVLAGLNNNLRSQTQIRLDEGFIGKISVPIGESGSRVIGAGQIDPSAVVDWATNRTEKGDFNWKVMSQFGVHPGGHPLLLVVKKNGSVLDSVLKWIDVTANSTEGGLKRFHAMPLLVIDDEADNASVDTRQQKFTNGIADPKHKPTSINAKIRQILRRFDQVSYVAYTATPFANIFIHPDAETNEEFQDLFPRDFIVNMPVPENYVGASKIFGYSGEVEEEEVSGLPELLVTVTDHADSLARKETQGWMPPVHKVVHVPLFNGEDVVPPSLRKAIQSFMLVVAARRERGQLRVHNSMLIHVTRYQAVQKRVIAQIQEALDQLVNEVRYGGEEGLKSFKHLWENEFEPVTQNLGLEDCPEVSWSALETSLRLTASSISVHEINGSSADVLDYELNRERGLNVIAVGGDKLARGLTLEGLSVTYFLRGSTMYDTLMQMGRWFGYRRGYLDLCRLFTTQDHVDWYGHIAQASDELRREFDRMEATHATPGQFGLRVRRHPALTVTSRAKMRHGTELQVSFAGDISETTVFSVNPDVLRQNHKAALEFVRQLSDIGIRQTPDPSQLRPGGRSHRWKGSHLWSGVPVDTVLTLLDRFSTHEDAARANTAILAKYIRTQVRKGELQEWEVLLVGGEGRDRVTFGPISVNTVVRQPKGGYGQDPRKPRVIGPEDRYVIRRLVNPRDEAVDLDSGAYESAFRKTLENPSKRRRRTDKDPEAPSGVYLRQHRPAERGLLMLYPLARTQELEHPDGGTFHHTFLQVDTAPLGLAISFPHSGNAGSVSYMVNSIYGVGDDDEGDA</sequence>
<feature type="compositionally biased region" description="Basic and acidic residues" evidence="1">
    <location>
        <begin position="865"/>
        <end position="881"/>
    </location>
</feature>
<evidence type="ECO:0000313" key="4">
    <source>
        <dbReference type="Proteomes" id="UP000199101"/>
    </source>
</evidence>
<reference evidence="4" key="1">
    <citation type="submission" date="2016-08" db="EMBL/GenBank/DDBJ databases">
        <authorList>
            <person name="Varghese N."/>
            <person name="Submissions Spin"/>
        </authorList>
    </citation>
    <scope>NUCLEOTIDE SEQUENCE [LARGE SCALE GENOMIC DNA]</scope>
    <source>
        <strain evidence="4">HAMBI 2975</strain>
    </source>
</reference>
<feature type="domain" description="Putative endonuclease Z1" evidence="2">
    <location>
        <begin position="439"/>
        <end position="666"/>
    </location>
</feature>
<evidence type="ECO:0000313" key="3">
    <source>
        <dbReference type="EMBL" id="SCB30709.1"/>
    </source>
</evidence>
<feature type="region of interest" description="Disordered" evidence="1">
    <location>
        <begin position="865"/>
        <end position="886"/>
    </location>
</feature>
<evidence type="ECO:0000256" key="1">
    <source>
        <dbReference type="SAM" id="MobiDB-lite"/>
    </source>
</evidence>
<organism evidence="3 4">
    <name type="scientific">Rhizobium multihospitium</name>
    <dbReference type="NCBI Taxonomy" id="410764"/>
    <lineage>
        <taxon>Bacteria</taxon>
        <taxon>Pseudomonadati</taxon>
        <taxon>Pseudomonadota</taxon>
        <taxon>Alphaproteobacteria</taxon>
        <taxon>Hyphomicrobiales</taxon>
        <taxon>Rhizobiaceae</taxon>
        <taxon>Rhizobium/Agrobacterium group</taxon>
        <taxon>Rhizobium</taxon>
    </lineage>
</organism>
<dbReference type="Pfam" id="PF10593">
    <property type="entry name" value="Z1"/>
    <property type="match status" value="1"/>
</dbReference>
<keyword evidence="4" id="KW-1185">Reference proteome</keyword>
<evidence type="ECO:0000259" key="2">
    <source>
        <dbReference type="Pfam" id="PF10593"/>
    </source>
</evidence>